<protein>
    <submittedName>
        <fullName evidence="1">Uncharacterized protein</fullName>
    </submittedName>
</protein>
<sequence>MMSGSGSAVYGLFGDKQAALRAHGKLDRRLGTILTASFTDKALYIV</sequence>
<comment type="caution">
    <text evidence="1">The sequence shown here is derived from an EMBL/GenBank/DDBJ whole genome shotgun (WGS) entry which is preliminary data.</text>
</comment>
<proteinExistence type="predicted"/>
<evidence type="ECO:0000313" key="1">
    <source>
        <dbReference type="EMBL" id="MPN64080.1"/>
    </source>
</evidence>
<dbReference type="InterPro" id="IPR036554">
    <property type="entry name" value="GHMP_kinase_C_sf"/>
</dbReference>
<name>A0A645JLV8_9ZZZZ</name>
<accession>A0A645JLV8</accession>
<dbReference type="EMBL" id="VSSQ01144475">
    <property type="protein sequence ID" value="MPN64080.1"/>
    <property type="molecule type" value="Genomic_DNA"/>
</dbReference>
<dbReference type="AlphaFoldDB" id="A0A645JLV8"/>
<dbReference type="Gene3D" id="3.30.70.890">
    <property type="entry name" value="GHMP kinase, C-terminal domain"/>
    <property type="match status" value="1"/>
</dbReference>
<organism evidence="1">
    <name type="scientific">bioreactor metagenome</name>
    <dbReference type="NCBI Taxonomy" id="1076179"/>
    <lineage>
        <taxon>unclassified sequences</taxon>
        <taxon>metagenomes</taxon>
        <taxon>ecological metagenomes</taxon>
    </lineage>
</organism>
<reference evidence="1" key="1">
    <citation type="submission" date="2019-08" db="EMBL/GenBank/DDBJ databases">
        <authorList>
            <person name="Kucharzyk K."/>
            <person name="Murdoch R.W."/>
            <person name="Higgins S."/>
            <person name="Loffler F."/>
        </authorList>
    </citation>
    <scope>NUCLEOTIDE SEQUENCE</scope>
</reference>
<gene>
    <name evidence="1" type="ORF">SDC9_211851</name>
</gene>
<dbReference type="SUPFAM" id="SSF55060">
    <property type="entry name" value="GHMP Kinase, C-terminal domain"/>
    <property type="match status" value="1"/>
</dbReference>